<name>A0ABM1DNA1_PRICU</name>
<feature type="signal peptide" evidence="1">
    <location>
        <begin position="1"/>
        <end position="18"/>
    </location>
</feature>
<evidence type="ECO:0000256" key="1">
    <source>
        <dbReference type="SAM" id="SignalP"/>
    </source>
</evidence>
<evidence type="ECO:0000313" key="3">
    <source>
        <dbReference type="RefSeq" id="XP_014661422.1"/>
    </source>
</evidence>
<dbReference type="RefSeq" id="XP_014661422.1">
    <property type="nucleotide sequence ID" value="XM_014805936.1"/>
</dbReference>
<evidence type="ECO:0000313" key="2">
    <source>
        <dbReference type="Proteomes" id="UP000695022"/>
    </source>
</evidence>
<keyword evidence="1" id="KW-0732">Signal</keyword>
<dbReference type="Proteomes" id="UP000695022">
    <property type="component" value="Unplaced"/>
</dbReference>
<sequence>MNRSILLCLVAVATAVYAAPIPGGGLLPGEATWVWARSQKPCSQVCGDYNFEPTIVGRYHGQTPYYLCGGLMLGLPEISGIVRIGVNLEPIGSTSPAYEYVKRVSTSCFLADGTYERTYKCLCEARSLR</sequence>
<feature type="chain" id="PRO_5046803810" evidence="1">
    <location>
        <begin position="19"/>
        <end position="129"/>
    </location>
</feature>
<keyword evidence="2" id="KW-1185">Reference proteome</keyword>
<organism evidence="2 3">
    <name type="scientific">Priapulus caudatus</name>
    <name type="common">Priapulid worm</name>
    <dbReference type="NCBI Taxonomy" id="37621"/>
    <lineage>
        <taxon>Eukaryota</taxon>
        <taxon>Metazoa</taxon>
        <taxon>Ecdysozoa</taxon>
        <taxon>Scalidophora</taxon>
        <taxon>Priapulida</taxon>
        <taxon>Priapulimorpha</taxon>
        <taxon>Priapulimorphida</taxon>
        <taxon>Priapulidae</taxon>
        <taxon>Priapulus</taxon>
    </lineage>
</organism>
<gene>
    <name evidence="3" type="primary">LOC106804663</name>
</gene>
<accession>A0ABM1DNA1</accession>
<protein>
    <submittedName>
        <fullName evidence="3">Uncharacterized protein LOC106804663</fullName>
    </submittedName>
</protein>
<reference evidence="3" key="1">
    <citation type="submission" date="2025-08" db="UniProtKB">
        <authorList>
            <consortium name="RefSeq"/>
        </authorList>
    </citation>
    <scope>IDENTIFICATION</scope>
</reference>
<dbReference type="GeneID" id="106804663"/>
<proteinExistence type="predicted"/>